<feature type="transmembrane region" description="Helical" evidence="8">
    <location>
        <begin position="297"/>
        <end position="324"/>
    </location>
</feature>
<evidence type="ECO:0000259" key="9">
    <source>
        <dbReference type="PROSITE" id="PS50893"/>
    </source>
</evidence>
<keyword evidence="6 8" id="KW-0472">Membrane</keyword>
<dbReference type="PANTHER" id="PTHR43394:SF1">
    <property type="entry name" value="ATP-BINDING CASSETTE SUB-FAMILY B MEMBER 10, MITOCHONDRIAL"/>
    <property type="match status" value="1"/>
</dbReference>
<feature type="transmembrane region" description="Helical" evidence="8">
    <location>
        <begin position="212"/>
        <end position="230"/>
    </location>
</feature>
<dbReference type="Gene3D" id="1.20.1560.10">
    <property type="entry name" value="ABC transporter type 1, transmembrane domain"/>
    <property type="match status" value="1"/>
</dbReference>
<keyword evidence="4" id="KW-0067">ATP-binding</keyword>
<feature type="transmembrane region" description="Helical" evidence="8">
    <location>
        <begin position="70"/>
        <end position="96"/>
    </location>
</feature>
<keyword evidence="12" id="KW-1185">Reference proteome</keyword>
<evidence type="ECO:0000313" key="12">
    <source>
        <dbReference type="Proteomes" id="UP000005777"/>
    </source>
</evidence>
<evidence type="ECO:0000256" key="1">
    <source>
        <dbReference type="ARBA" id="ARBA00004651"/>
    </source>
</evidence>
<dbReference type="Proteomes" id="UP000005777">
    <property type="component" value="Unassembled WGS sequence"/>
</dbReference>
<feature type="region of interest" description="Disordered" evidence="7">
    <location>
        <begin position="1"/>
        <end position="48"/>
    </location>
</feature>
<dbReference type="InterPro" id="IPR011527">
    <property type="entry name" value="ABC1_TM_dom"/>
</dbReference>
<keyword evidence="5 8" id="KW-1133">Transmembrane helix</keyword>
<evidence type="ECO:0000256" key="4">
    <source>
        <dbReference type="ARBA" id="ARBA00022840"/>
    </source>
</evidence>
<evidence type="ECO:0000256" key="8">
    <source>
        <dbReference type="SAM" id="Phobius"/>
    </source>
</evidence>
<organism evidence="11 12">
    <name type="scientific">Scardovia inopinata F0304</name>
    <dbReference type="NCBI Taxonomy" id="641146"/>
    <lineage>
        <taxon>Bacteria</taxon>
        <taxon>Bacillati</taxon>
        <taxon>Actinomycetota</taxon>
        <taxon>Actinomycetes</taxon>
        <taxon>Bifidobacteriales</taxon>
        <taxon>Bifidobacteriaceae</taxon>
        <taxon>Scardovia</taxon>
    </lineage>
</organism>
<dbReference type="eggNOG" id="COG1132">
    <property type="taxonomic scope" value="Bacteria"/>
</dbReference>
<dbReference type="GO" id="GO:0005524">
    <property type="term" value="F:ATP binding"/>
    <property type="evidence" value="ECO:0007669"/>
    <property type="project" value="UniProtKB-KW"/>
</dbReference>
<dbReference type="CDD" id="cd03228">
    <property type="entry name" value="ABCC_MRP_Like"/>
    <property type="match status" value="1"/>
</dbReference>
<dbReference type="EMBL" id="ADCX01000003">
    <property type="protein sequence ID" value="EFG26858.1"/>
    <property type="molecule type" value="Genomic_DNA"/>
</dbReference>
<dbReference type="SUPFAM" id="SSF90123">
    <property type="entry name" value="ABC transporter transmembrane region"/>
    <property type="match status" value="1"/>
</dbReference>
<dbReference type="InterPro" id="IPR027417">
    <property type="entry name" value="P-loop_NTPase"/>
</dbReference>
<feature type="compositionally biased region" description="Polar residues" evidence="7">
    <location>
        <begin position="1"/>
        <end position="11"/>
    </location>
</feature>
<protein>
    <recommendedName>
        <fullName evidence="13">ABC transporter domain-containing protein</fullName>
    </recommendedName>
</protein>
<evidence type="ECO:0000256" key="7">
    <source>
        <dbReference type="SAM" id="MobiDB-lite"/>
    </source>
</evidence>
<keyword evidence="3" id="KW-0547">Nucleotide-binding</keyword>
<reference evidence="11 12" key="1">
    <citation type="submission" date="2012-01" db="EMBL/GenBank/DDBJ databases">
        <title>The Genome Sequence of Scardovia inopinata F0304.</title>
        <authorList>
            <consortium name="The Broad Institute Genome Sequencing Platform"/>
            <person name="Earl A."/>
            <person name="Ward D."/>
            <person name="Feldgarden M."/>
            <person name="Gevers D."/>
            <person name="Izard J."/>
            <person name="Baranova O.V."/>
            <person name="Blanton J.M."/>
            <person name="Tanner A.C."/>
            <person name="Dewhirst F.E."/>
            <person name="Young S.K."/>
            <person name="Zeng Q."/>
            <person name="Gargeya S."/>
            <person name="Fitzgerald M."/>
            <person name="Haas B."/>
            <person name="Abouelleil A."/>
            <person name="Alvarado L."/>
            <person name="Arachchi H.M."/>
            <person name="Berlin A."/>
            <person name="Chapman S.B."/>
            <person name="Gearin G."/>
            <person name="Goldberg J."/>
            <person name="Griggs A."/>
            <person name="Gujja S."/>
            <person name="Hansen M."/>
            <person name="Heiman D."/>
            <person name="Howarth C."/>
            <person name="Larimer J."/>
            <person name="Lui A."/>
            <person name="MacDonald P.J."/>
            <person name="McCowen C."/>
            <person name="Montmayeur A."/>
            <person name="Murphy C."/>
            <person name="Neiman D."/>
            <person name="Pearson M."/>
            <person name="Priest M."/>
            <person name="Roberts A."/>
            <person name="Saif S."/>
            <person name="Shea T."/>
            <person name="Sisk P."/>
            <person name="Stolte C."/>
            <person name="Sykes S."/>
            <person name="Wortman J."/>
            <person name="Nusbaum C."/>
            <person name="Birren B."/>
        </authorList>
    </citation>
    <scope>NUCLEOTIDE SEQUENCE [LARGE SCALE GENOMIC DNA]</scope>
    <source>
        <strain evidence="11 12">F0304</strain>
    </source>
</reference>
<dbReference type="PROSITE" id="PS50929">
    <property type="entry name" value="ABC_TM1F"/>
    <property type="match status" value="1"/>
</dbReference>
<evidence type="ECO:0000256" key="3">
    <source>
        <dbReference type="ARBA" id="ARBA00022741"/>
    </source>
</evidence>
<evidence type="ECO:0008006" key="13">
    <source>
        <dbReference type="Google" id="ProtNLM"/>
    </source>
</evidence>
<evidence type="ECO:0000256" key="5">
    <source>
        <dbReference type="ARBA" id="ARBA00022989"/>
    </source>
</evidence>
<accession>W5IJ40</accession>
<dbReference type="SUPFAM" id="SSF52540">
    <property type="entry name" value="P-loop containing nucleoside triphosphate hydrolases"/>
    <property type="match status" value="1"/>
</dbReference>
<evidence type="ECO:0000313" key="11">
    <source>
        <dbReference type="EMBL" id="EFG26858.1"/>
    </source>
</evidence>
<dbReference type="RefSeq" id="WP_006292842.1">
    <property type="nucleotide sequence ID" value="NZ_GG770225.1"/>
</dbReference>
<dbReference type="GO" id="GO:0015421">
    <property type="term" value="F:ABC-type oligopeptide transporter activity"/>
    <property type="evidence" value="ECO:0007669"/>
    <property type="project" value="TreeGrafter"/>
</dbReference>
<dbReference type="Pfam" id="PF00005">
    <property type="entry name" value="ABC_tran"/>
    <property type="match status" value="1"/>
</dbReference>
<comment type="subcellular location">
    <subcellularLocation>
        <location evidence="1">Cell membrane</location>
        <topology evidence="1">Multi-pass membrane protein</topology>
    </subcellularLocation>
</comment>
<dbReference type="HOGENOM" id="CLU_000604_84_3_11"/>
<dbReference type="InterPro" id="IPR039421">
    <property type="entry name" value="Type_1_exporter"/>
</dbReference>
<dbReference type="PROSITE" id="PS50893">
    <property type="entry name" value="ABC_TRANSPORTER_2"/>
    <property type="match status" value="1"/>
</dbReference>
<dbReference type="InterPro" id="IPR036640">
    <property type="entry name" value="ABC1_TM_sf"/>
</dbReference>
<gene>
    <name evidence="11" type="ORF">HMPREF9020_00487</name>
</gene>
<proteinExistence type="predicted"/>
<evidence type="ECO:0000256" key="2">
    <source>
        <dbReference type="ARBA" id="ARBA00022692"/>
    </source>
</evidence>
<feature type="domain" description="ABC transporter" evidence="9">
    <location>
        <begin position="392"/>
        <end position="631"/>
    </location>
</feature>
<comment type="caution">
    <text evidence="11">The sequence shown here is derived from an EMBL/GenBank/DDBJ whole genome shotgun (WGS) entry which is preliminary data.</text>
</comment>
<keyword evidence="2 8" id="KW-0812">Transmembrane</keyword>
<dbReference type="Gene3D" id="3.40.50.300">
    <property type="entry name" value="P-loop containing nucleotide triphosphate hydrolases"/>
    <property type="match status" value="1"/>
</dbReference>
<feature type="domain" description="ABC transmembrane type-1" evidence="10">
    <location>
        <begin position="184"/>
        <end position="359"/>
    </location>
</feature>
<dbReference type="InterPro" id="IPR003439">
    <property type="entry name" value="ABC_transporter-like_ATP-bd"/>
</dbReference>
<dbReference type="PANTHER" id="PTHR43394">
    <property type="entry name" value="ATP-DEPENDENT PERMEASE MDL1, MITOCHONDRIAL"/>
    <property type="match status" value="1"/>
</dbReference>
<feature type="transmembrane region" description="Helical" evidence="8">
    <location>
        <begin position="330"/>
        <end position="351"/>
    </location>
</feature>
<sequence length="644" mass="72868">MESTTAEQTNSDDQDQARRQGLPDSENKRDQAEHGDKPGQESKKQAKPRYSMASNVAYMIRLAWNGHKRVLWLCIAVAVFAVGQSLAQMFIAPAALNVIESKGSMSQLLATIGIFTLILIFLDGGYEYFKLDTMPGRISVRLSIIMAANTKRSQTSYPNLLDTRFLDYSKQADEATYGNSQPAEAVWETLTQLLTNILGFIIYLALLSGLNIYLALIAAALTVIGFFVNMKMSRWSYEHQDERASYLGAVNYATKLLSDRTYAKDLRIFGMVGWVQELWNKNFRLFRNFNKNAQTKLFVGNVVDVLLTFLRNGLAYLVLITMVIHKNITVSQFILYFSAVTGFTTWVSGILEQTFTLYRQSLDLSKVREFLEWSEIFRFSGGKPLPQAPYELCLDHVSYRYPGASADTIHDMNLIIKPQEKIAIVGLNGAGKSTLIKLVSGFLDPTEGRVLLNGQDIRQFNRREYYSLFAGVFQDFSVLPATIRENITQEVETVDKTKLWKSLEQADLAQKVQSLPHSEETQITREVYEDGTEFSGGETQRLMLARVLYRDSPVILLDEPTAALDPIAENSVYTRYNQMTEGKTAIFISHRLASTRFCSRILYLKKGKIAEEGDHDSLMALGGDYARLFTVQSKYYQEGEEKNE</sequence>
<dbReference type="GO" id="GO:0016887">
    <property type="term" value="F:ATP hydrolysis activity"/>
    <property type="evidence" value="ECO:0007669"/>
    <property type="project" value="InterPro"/>
</dbReference>
<name>W5IJ40_SCAIO</name>
<dbReference type="InterPro" id="IPR003593">
    <property type="entry name" value="AAA+_ATPase"/>
</dbReference>
<evidence type="ECO:0000256" key="6">
    <source>
        <dbReference type="ARBA" id="ARBA00023136"/>
    </source>
</evidence>
<evidence type="ECO:0000259" key="10">
    <source>
        <dbReference type="PROSITE" id="PS50929"/>
    </source>
</evidence>
<feature type="compositionally biased region" description="Basic and acidic residues" evidence="7">
    <location>
        <begin position="25"/>
        <end position="44"/>
    </location>
</feature>
<dbReference type="AlphaFoldDB" id="W5IJ40"/>
<dbReference type="GO" id="GO:0005886">
    <property type="term" value="C:plasma membrane"/>
    <property type="evidence" value="ECO:0007669"/>
    <property type="project" value="UniProtKB-SubCell"/>
</dbReference>
<feature type="transmembrane region" description="Helical" evidence="8">
    <location>
        <begin position="108"/>
        <end position="129"/>
    </location>
</feature>
<dbReference type="SMART" id="SM00382">
    <property type="entry name" value="AAA"/>
    <property type="match status" value="1"/>
</dbReference>